<evidence type="ECO:0000313" key="1">
    <source>
        <dbReference type="EMBL" id="CAB4632187.1"/>
    </source>
</evidence>
<reference evidence="1" key="1">
    <citation type="submission" date="2020-05" db="EMBL/GenBank/DDBJ databases">
        <authorList>
            <person name="Chiriac C."/>
            <person name="Salcher M."/>
            <person name="Ghai R."/>
            <person name="Kavagutti S V."/>
        </authorList>
    </citation>
    <scope>NUCLEOTIDE SEQUENCE</scope>
</reference>
<accession>A0A6J6J541</accession>
<proteinExistence type="predicted"/>
<dbReference type="EMBL" id="CAEZVC010000116">
    <property type="protein sequence ID" value="CAB4632187.1"/>
    <property type="molecule type" value="Genomic_DNA"/>
</dbReference>
<sequence length="97" mass="11004">MGNDHNLFDIGDQQRFDFLGDGNGIIKSHAVLSQSLAQFLDCIGSWVAITQRFDCFVASNDVVDASQAFRNKASERRVVDRLYRVGPRLRHGVHRRD</sequence>
<dbReference type="AlphaFoldDB" id="A0A6J6J541"/>
<name>A0A6J6J541_9ZZZZ</name>
<organism evidence="1">
    <name type="scientific">freshwater metagenome</name>
    <dbReference type="NCBI Taxonomy" id="449393"/>
    <lineage>
        <taxon>unclassified sequences</taxon>
        <taxon>metagenomes</taxon>
        <taxon>ecological metagenomes</taxon>
    </lineage>
</organism>
<gene>
    <name evidence="1" type="ORF">UFOPK1906_01536</name>
</gene>
<protein>
    <submittedName>
        <fullName evidence="1">Unannotated protein</fullName>
    </submittedName>
</protein>